<dbReference type="EMBL" id="RQTK01000103">
    <property type="protein sequence ID" value="RUS87694.1"/>
    <property type="molecule type" value="Genomic_DNA"/>
</dbReference>
<evidence type="ECO:0000313" key="3">
    <source>
        <dbReference type="Proteomes" id="UP000271974"/>
    </source>
</evidence>
<sequence>QTTSLHGPDIYHEFGRPPSTHNLPGTVHSNTGELVWLGGCQGLVVARIFKPCEIEGSDCAIQRARDDTFPVLCDLHPSYLRRLYNTLVYTRISVQCKSHLPIASTSDNVVPVWRVCDARRVIAVTLLLKYVGLRLPLPHKQLPQTPASEANPVPCVVDGYGVNPLIRNTKDKKNI</sequence>
<evidence type="ECO:0000313" key="2">
    <source>
        <dbReference type="EMBL" id="RUS87694.1"/>
    </source>
</evidence>
<feature type="non-terminal residue" evidence="2">
    <location>
        <position position="175"/>
    </location>
</feature>
<gene>
    <name evidence="2" type="ORF">EGW08_004535</name>
</gene>
<reference evidence="2 3" key="1">
    <citation type="submission" date="2019-01" db="EMBL/GenBank/DDBJ databases">
        <title>A draft genome assembly of the solar-powered sea slug Elysia chlorotica.</title>
        <authorList>
            <person name="Cai H."/>
            <person name="Li Q."/>
            <person name="Fang X."/>
            <person name="Li J."/>
            <person name="Curtis N.E."/>
            <person name="Altenburger A."/>
            <person name="Shibata T."/>
            <person name="Feng M."/>
            <person name="Maeda T."/>
            <person name="Schwartz J.A."/>
            <person name="Shigenobu S."/>
            <person name="Lundholm N."/>
            <person name="Nishiyama T."/>
            <person name="Yang H."/>
            <person name="Hasebe M."/>
            <person name="Li S."/>
            <person name="Pierce S.K."/>
            <person name="Wang J."/>
        </authorList>
    </citation>
    <scope>NUCLEOTIDE SEQUENCE [LARGE SCALE GENOMIC DNA]</scope>
    <source>
        <strain evidence="2">EC2010</strain>
        <tissue evidence="2">Whole organism of an adult</tissue>
    </source>
</reference>
<proteinExistence type="predicted"/>
<comment type="caution">
    <text evidence="2">The sequence shown here is derived from an EMBL/GenBank/DDBJ whole genome shotgun (WGS) entry which is preliminary data.</text>
</comment>
<accession>A0A433U1H5</accession>
<organism evidence="2 3">
    <name type="scientific">Elysia chlorotica</name>
    <name type="common">Eastern emerald elysia</name>
    <name type="synonym">Sea slug</name>
    <dbReference type="NCBI Taxonomy" id="188477"/>
    <lineage>
        <taxon>Eukaryota</taxon>
        <taxon>Metazoa</taxon>
        <taxon>Spiralia</taxon>
        <taxon>Lophotrochozoa</taxon>
        <taxon>Mollusca</taxon>
        <taxon>Gastropoda</taxon>
        <taxon>Heterobranchia</taxon>
        <taxon>Euthyneura</taxon>
        <taxon>Panpulmonata</taxon>
        <taxon>Sacoglossa</taxon>
        <taxon>Placobranchoidea</taxon>
        <taxon>Plakobranchidae</taxon>
        <taxon>Elysia</taxon>
    </lineage>
</organism>
<dbReference type="AlphaFoldDB" id="A0A433U1H5"/>
<evidence type="ECO:0000256" key="1">
    <source>
        <dbReference type="SAM" id="MobiDB-lite"/>
    </source>
</evidence>
<dbReference type="Proteomes" id="UP000271974">
    <property type="component" value="Unassembled WGS sequence"/>
</dbReference>
<keyword evidence="3" id="KW-1185">Reference proteome</keyword>
<protein>
    <submittedName>
        <fullName evidence="2">Uncharacterized protein</fullName>
    </submittedName>
</protein>
<feature type="non-terminal residue" evidence="2">
    <location>
        <position position="1"/>
    </location>
</feature>
<name>A0A433U1H5_ELYCH</name>
<feature type="region of interest" description="Disordered" evidence="1">
    <location>
        <begin position="1"/>
        <end position="23"/>
    </location>
</feature>